<dbReference type="KEGG" id="toc:Toce_0490"/>
<proteinExistence type="predicted"/>
<sequence length="547" mass="63227">MIFFYTLPETNRKINSEDASQIVILAGGFNGYGRNFGDLLQLRGTLRWYKQHWPDAVLCPLLHLRTTSDAETLRELIDFFETPHWLFYTHHSEEDTSSRGAAFGLEPLKVSDRLIPIILHVYGGGFFNGFWGRWMIDLIEAVLQTFPISRYIISGQQLGAEFVPVLAEHCRRYRPDLVGCRDPESVKILTQSGIDAFFSGDDAFEELLRYAEIPAKDNNALLLNLSFGLHLNLSNYVYSSPIQEQQNQSLDQVILQQLQDLFQLLTTQFDPLSFPILVGSYLDSRQEVQDTWAALKRTLLTRYFPQFIGLDITGLLLQGRLEDVVPLLRSVKLFVANSYHTALFLKILGVPTYLLAFNDYYTQKQSGIQSTIHSFEEFLTEDLETLRKEQEAILSAHQKARQEWMGLLEHELKEMPEKRGAVLRVTTYLQEDRNRLLAKVNEQEYIISRLESENVALREQLESLHRQNSVLSGELDNLYKQNAVLGDEVAKLRQDNTALAAQLGIIVRSRSWRLVQKYWRLMDRPFWRLLLTPIRKVGIWIWGIGKR</sequence>
<reference evidence="3 4" key="1">
    <citation type="journal article" date="2010" name="Stand. Genomic Sci.">
        <title>Complete genome sequence of Thermosediminibacter oceani type strain (JW/IW-1228P).</title>
        <authorList>
            <person name="Pitluck S."/>
            <person name="Yasawong M."/>
            <person name="Munk C."/>
            <person name="Nolan M."/>
            <person name="Lapidus A."/>
            <person name="Lucas S."/>
            <person name="Glavina Del Rio T."/>
            <person name="Tice H."/>
            <person name="Cheng J.F."/>
            <person name="Bruce D."/>
            <person name="Detter C."/>
            <person name="Tapia R."/>
            <person name="Han C."/>
            <person name="Goodwin L."/>
            <person name="Liolios K."/>
            <person name="Ivanova N."/>
            <person name="Mavromatis K."/>
            <person name="Mikhailova N."/>
            <person name="Pati A."/>
            <person name="Chen A."/>
            <person name="Palaniappan K."/>
            <person name="Land M."/>
            <person name="Hauser L."/>
            <person name="Chang Y.J."/>
            <person name="Jeffries C.D."/>
            <person name="Rohde M."/>
            <person name="Spring S."/>
            <person name="Sikorski J."/>
            <person name="Goker M."/>
            <person name="Woyke T."/>
            <person name="Bristow J."/>
            <person name="Eisen J.A."/>
            <person name="Markowitz V."/>
            <person name="Hugenholtz P."/>
            <person name="Kyrpides N.C."/>
            <person name="Klenk H.P."/>
        </authorList>
    </citation>
    <scope>NUCLEOTIDE SEQUENCE [LARGE SCALE GENOMIC DNA]</scope>
    <source>
        <strain evidence="4">ATCC BAA-1034 / DSM 16646 / JW/IW-1228P</strain>
    </source>
</reference>
<evidence type="ECO:0000313" key="3">
    <source>
        <dbReference type="EMBL" id="ADL07266.1"/>
    </source>
</evidence>
<dbReference type="RefSeq" id="WP_013275315.1">
    <property type="nucleotide sequence ID" value="NC_014377.1"/>
</dbReference>
<dbReference type="InterPro" id="IPR007345">
    <property type="entry name" value="Polysacch_pyruvyl_Trfase"/>
</dbReference>
<dbReference type="Pfam" id="PF04230">
    <property type="entry name" value="PS_pyruv_trans"/>
    <property type="match status" value="1"/>
</dbReference>
<dbReference type="OrthoDB" id="9761532at2"/>
<evidence type="ECO:0000313" key="4">
    <source>
        <dbReference type="Proteomes" id="UP000000272"/>
    </source>
</evidence>
<dbReference type="Proteomes" id="UP000000272">
    <property type="component" value="Chromosome"/>
</dbReference>
<dbReference type="EMBL" id="CP002131">
    <property type="protein sequence ID" value="ADL07266.1"/>
    <property type="molecule type" value="Genomic_DNA"/>
</dbReference>
<keyword evidence="1" id="KW-0175">Coiled coil</keyword>
<protein>
    <recommendedName>
        <fullName evidence="2">Polysaccharide pyruvyl transferase domain-containing protein</fullName>
    </recommendedName>
</protein>
<dbReference type="AlphaFoldDB" id="D9S1I9"/>
<accession>D9S1I9</accession>
<feature type="domain" description="Polysaccharide pyruvyl transferase" evidence="2">
    <location>
        <begin position="35"/>
        <end position="354"/>
    </location>
</feature>
<gene>
    <name evidence="3" type="ordered locus">Toce_0490</name>
</gene>
<dbReference type="HOGENOM" id="CLU_481310_0_0_9"/>
<dbReference type="STRING" id="555079.Toce_0490"/>
<feature type="coiled-coil region" evidence="1">
    <location>
        <begin position="433"/>
        <end position="495"/>
    </location>
</feature>
<keyword evidence="4" id="KW-1185">Reference proteome</keyword>
<dbReference type="eggNOG" id="COG2327">
    <property type="taxonomic scope" value="Bacteria"/>
</dbReference>
<organism evidence="3 4">
    <name type="scientific">Thermosediminibacter oceani (strain ATCC BAA-1034 / DSM 16646 / JW/IW-1228P)</name>
    <dbReference type="NCBI Taxonomy" id="555079"/>
    <lineage>
        <taxon>Bacteria</taxon>
        <taxon>Bacillati</taxon>
        <taxon>Bacillota</taxon>
        <taxon>Clostridia</taxon>
        <taxon>Thermosediminibacterales</taxon>
        <taxon>Thermosediminibacteraceae</taxon>
        <taxon>Thermosediminibacter</taxon>
    </lineage>
</organism>
<evidence type="ECO:0000259" key="2">
    <source>
        <dbReference type="Pfam" id="PF04230"/>
    </source>
</evidence>
<evidence type="ECO:0000256" key="1">
    <source>
        <dbReference type="SAM" id="Coils"/>
    </source>
</evidence>
<name>D9S1I9_THEOJ</name>